<organism evidence="2 3">
    <name type="scientific">Pirellula staleyi (strain ATCC 27377 / DSM 6068 / ICPB 4128)</name>
    <name type="common">Pirella staleyi</name>
    <dbReference type="NCBI Taxonomy" id="530564"/>
    <lineage>
        <taxon>Bacteria</taxon>
        <taxon>Pseudomonadati</taxon>
        <taxon>Planctomycetota</taxon>
        <taxon>Planctomycetia</taxon>
        <taxon>Pirellulales</taxon>
        <taxon>Pirellulaceae</taxon>
        <taxon>Pirellula</taxon>
    </lineage>
</organism>
<dbReference type="OrthoDB" id="285999at2"/>
<evidence type="ECO:0000313" key="2">
    <source>
        <dbReference type="EMBL" id="ADB17131.1"/>
    </source>
</evidence>
<sequence length="646" mass="72096" precursor="true">MLRSWGLVLRVVLLLGMAILLGDFIAARLASAASPVGRSQQATRVEKLRGAAALTQAKENVAEALQREIYGLSDERSELLQEAARLAPELPAPRWMQGMMRNERSEWQSVDDMLVDPLWQKRLAKYERKRSEFLDTPNEQLQLAEWCLAEKLHLQARGHLERVIELDPDHAVARRMLGFQNIEGRWTTEAELAAGAIEQSRRAASVKKYRVQLQKIVEKLVKGSQIQREAAKKELLALRDVEAVFAVEAIVSTSGQVPCMLAIEWLATIPETEASRSLARHAVMHDSLFIREEAAKLLQDRDLHSYVPLLLASMVTPIRAEWAVVQLEGGRIGTQQVFVRETQDRREIAVAQAEFVREQNSGNRGRRYSSAERNAIQQNATERAQAEIAAEIGENLSAAEAENRITQQINDRICWVLSIATSEDKIAAEPSAWWDWWTKYNEFQTVGTKATTISQEFRQVEIIDRQIQPGFDSPRSTQVSSQPLTGGFNWDQQRRPKDCLVAGTPVWTARGPVAVEKIQVGDLIYTQDTKTGELALRPATSKSTRPAGKLIKIDCGGETISCSGGHVFWVAGEGWKKASDLQSGMVLHSLNGSVRVSSVDEEGVAETYNLVVADFHSYFVGSNRLLSHDLTMREPVSTLVPGLPRP</sequence>
<feature type="compositionally biased region" description="Polar residues" evidence="1">
    <location>
        <begin position="474"/>
        <end position="484"/>
    </location>
</feature>
<name>D2R4R5_PIRSD</name>
<dbReference type="Pfam" id="PF07591">
    <property type="entry name" value="PT-HINT"/>
    <property type="match status" value="1"/>
</dbReference>
<evidence type="ECO:0008006" key="4">
    <source>
        <dbReference type="Google" id="ProtNLM"/>
    </source>
</evidence>
<dbReference type="eggNOG" id="COG1413">
    <property type="taxonomic scope" value="Bacteria"/>
</dbReference>
<dbReference type="EMBL" id="CP001848">
    <property type="protein sequence ID" value="ADB17131.1"/>
    <property type="molecule type" value="Genomic_DNA"/>
</dbReference>
<dbReference type="KEGG" id="psl:Psta_2462"/>
<proteinExistence type="predicted"/>
<evidence type="ECO:0000313" key="3">
    <source>
        <dbReference type="Proteomes" id="UP000001887"/>
    </source>
</evidence>
<dbReference type="SUPFAM" id="SSF51294">
    <property type="entry name" value="Hedgehog/intein (Hint) domain"/>
    <property type="match status" value="1"/>
</dbReference>
<protein>
    <recommendedName>
        <fullName evidence="4">Hint domain-containing protein</fullName>
    </recommendedName>
</protein>
<feature type="region of interest" description="Disordered" evidence="1">
    <location>
        <begin position="469"/>
        <end position="488"/>
    </location>
</feature>
<accession>D2R4R5</accession>
<dbReference type="Gene3D" id="2.170.16.10">
    <property type="entry name" value="Hedgehog/Intein (Hint) domain"/>
    <property type="match status" value="1"/>
</dbReference>
<dbReference type="InterPro" id="IPR036844">
    <property type="entry name" value="Hint_dom_sf"/>
</dbReference>
<keyword evidence="3" id="KW-1185">Reference proteome</keyword>
<evidence type="ECO:0000256" key="1">
    <source>
        <dbReference type="SAM" id="MobiDB-lite"/>
    </source>
</evidence>
<dbReference type="AlphaFoldDB" id="D2R4R5"/>
<dbReference type="STRING" id="530564.Psta_2462"/>
<dbReference type="Proteomes" id="UP000001887">
    <property type="component" value="Chromosome"/>
</dbReference>
<gene>
    <name evidence="2" type="ordered locus">Psta_2462</name>
</gene>
<dbReference type="HOGENOM" id="CLU_423806_0_0_0"/>
<reference evidence="2 3" key="1">
    <citation type="journal article" date="2009" name="Stand. Genomic Sci.">
        <title>Complete genome sequence of Pirellula staleyi type strain (ATCC 27377).</title>
        <authorList>
            <person name="Clum A."/>
            <person name="Tindall B.J."/>
            <person name="Sikorski J."/>
            <person name="Ivanova N."/>
            <person name="Mavrommatis K."/>
            <person name="Lucas S."/>
            <person name="Glavina del Rio T."/>
            <person name="Nolan M."/>
            <person name="Chen F."/>
            <person name="Tice H."/>
            <person name="Pitluck S."/>
            <person name="Cheng J.F."/>
            <person name="Chertkov O."/>
            <person name="Brettin T."/>
            <person name="Han C."/>
            <person name="Detter J.C."/>
            <person name="Kuske C."/>
            <person name="Bruce D."/>
            <person name="Goodwin L."/>
            <person name="Ovchinikova G."/>
            <person name="Pati A."/>
            <person name="Mikhailova N."/>
            <person name="Chen A."/>
            <person name="Palaniappan K."/>
            <person name="Land M."/>
            <person name="Hauser L."/>
            <person name="Chang Y.J."/>
            <person name="Jeffries C.D."/>
            <person name="Chain P."/>
            <person name="Rohde M."/>
            <person name="Goker M."/>
            <person name="Bristow J."/>
            <person name="Eisen J.A."/>
            <person name="Markowitz V."/>
            <person name="Hugenholtz P."/>
            <person name="Kyrpides N.C."/>
            <person name="Klenk H.P."/>
            <person name="Lapidus A."/>
        </authorList>
    </citation>
    <scope>NUCLEOTIDE SEQUENCE [LARGE SCALE GENOMIC DNA]</scope>
    <source>
        <strain evidence="3">ATCC 27377 / DSM 6068 / ICPB 4128</strain>
    </source>
</reference>